<feature type="region of interest" description="Disordered" evidence="1">
    <location>
        <begin position="29"/>
        <end position="48"/>
    </location>
</feature>
<feature type="transmembrane region" description="Helical" evidence="2">
    <location>
        <begin position="52"/>
        <end position="71"/>
    </location>
</feature>
<feature type="compositionally biased region" description="Basic residues" evidence="1">
    <location>
        <begin position="32"/>
        <end position="47"/>
    </location>
</feature>
<keyword evidence="2" id="KW-1133">Transmembrane helix</keyword>
<evidence type="ECO:0000313" key="4">
    <source>
        <dbReference type="Proteomes" id="UP001152759"/>
    </source>
</evidence>
<dbReference type="Proteomes" id="UP001152759">
    <property type="component" value="Chromosome 1"/>
</dbReference>
<evidence type="ECO:0000256" key="1">
    <source>
        <dbReference type="SAM" id="MobiDB-lite"/>
    </source>
</evidence>
<name>A0A9P0EZ79_BEMTA</name>
<proteinExistence type="predicted"/>
<gene>
    <name evidence="3" type="ORF">BEMITA_LOCUS1229</name>
</gene>
<dbReference type="AlphaFoldDB" id="A0A9P0EZ79"/>
<reference evidence="3" key="1">
    <citation type="submission" date="2021-12" db="EMBL/GenBank/DDBJ databases">
        <authorList>
            <person name="King R."/>
        </authorList>
    </citation>
    <scope>NUCLEOTIDE SEQUENCE</scope>
</reference>
<sequence>MERSALSPYVGQEGNLALRPCFQLNGIDHGTFKKKKEKKKKKRRRRQEMRNLQTLFMFGLMVMGLCAVSWAQESAAAAAPPPPPGPPPPESSNSDPEQNSLDKDISVLPSFPTNGLSLLPEGVTPTAAVIGVVALAALLAASWPATGMRMCSLLGTCQDYNLPTVGTAYNNDAYSYSNPPPSVSYVEPILRLLSSAYLQYGDTRAAKAVTSSGARRQRRRR</sequence>
<keyword evidence="4" id="KW-1185">Reference proteome</keyword>
<keyword evidence="2" id="KW-0472">Membrane</keyword>
<feature type="transmembrane region" description="Helical" evidence="2">
    <location>
        <begin position="122"/>
        <end position="143"/>
    </location>
</feature>
<organism evidence="3 4">
    <name type="scientific">Bemisia tabaci</name>
    <name type="common">Sweetpotato whitefly</name>
    <name type="synonym">Aleurodes tabaci</name>
    <dbReference type="NCBI Taxonomy" id="7038"/>
    <lineage>
        <taxon>Eukaryota</taxon>
        <taxon>Metazoa</taxon>
        <taxon>Ecdysozoa</taxon>
        <taxon>Arthropoda</taxon>
        <taxon>Hexapoda</taxon>
        <taxon>Insecta</taxon>
        <taxon>Pterygota</taxon>
        <taxon>Neoptera</taxon>
        <taxon>Paraneoptera</taxon>
        <taxon>Hemiptera</taxon>
        <taxon>Sternorrhyncha</taxon>
        <taxon>Aleyrodoidea</taxon>
        <taxon>Aleyrodidae</taxon>
        <taxon>Aleyrodinae</taxon>
        <taxon>Bemisia</taxon>
    </lineage>
</organism>
<feature type="compositionally biased region" description="Pro residues" evidence="1">
    <location>
        <begin position="79"/>
        <end position="90"/>
    </location>
</feature>
<protein>
    <submittedName>
        <fullName evidence="3">Uncharacterized protein</fullName>
    </submittedName>
</protein>
<accession>A0A9P0EZ79</accession>
<evidence type="ECO:0000313" key="3">
    <source>
        <dbReference type="EMBL" id="CAH0381596.1"/>
    </source>
</evidence>
<keyword evidence="2" id="KW-0812">Transmembrane</keyword>
<feature type="region of interest" description="Disordered" evidence="1">
    <location>
        <begin position="76"/>
        <end position="106"/>
    </location>
</feature>
<dbReference type="EMBL" id="OU963862">
    <property type="protein sequence ID" value="CAH0381596.1"/>
    <property type="molecule type" value="Genomic_DNA"/>
</dbReference>
<evidence type="ECO:0000256" key="2">
    <source>
        <dbReference type="SAM" id="Phobius"/>
    </source>
</evidence>